<gene>
    <name evidence="2" type="ORF">GCM10010913_30610</name>
</gene>
<keyword evidence="3" id="KW-1185">Reference proteome</keyword>
<reference evidence="3" key="1">
    <citation type="journal article" date="2019" name="Int. J. Syst. Evol. Microbiol.">
        <title>The Global Catalogue of Microorganisms (GCM) 10K type strain sequencing project: providing services to taxonomists for standard genome sequencing and annotation.</title>
        <authorList>
            <consortium name="The Broad Institute Genomics Platform"/>
            <consortium name="The Broad Institute Genome Sequencing Center for Infectious Disease"/>
            <person name="Wu L."/>
            <person name="Ma J."/>
        </authorList>
    </citation>
    <scope>NUCLEOTIDE SEQUENCE [LARGE SCALE GENOMIC DNA]</scope>
    <source>
        <strain evidence="3">CGMCC 1.15420</strain>
    </source>
</reference>
<dbReference type="SMART" id="SM00460">
    <property type="entry name" value="TGc"/>
    <property type="match status" value="1"/>
</dbReference>
<protein>
    <recommendedName>
        <fullName evidence="1">Transglutaminase-like domain-containing protein</fullName>
    </recommendedName>
</protein>
<dbReference type="InterPro" id="IPR002931">
    <property type="entry name" value="Transglutaminase-like"/>
</dbReference>
<dbReference type="Pfam" id="PF01841">
    <property type="entry name" value="Transglut_core"/>
    <property type="match status" value="1"/>
</dbReference>
<dbReference type="PANTHER" id="PTHR33490">
    <property type="entry name" value="BLR5614 PROTEIN-RELATED"/>
    <property type="match status" value="1"/>
</dbReference>
<sequence>MRRTLIMIVGLFVLLGWVSVPGVEAAQSADWLGLEQLDRGMIAIRYDVKAGVKTKLIVAKDQSQYTYVLSASKPQEVFPLQMGNGDYTVTVLEQVSGTKYQISHKAVVPLQLENDSKVFLNSIQNVNWSEGDKPIQLAKKLTRSAQSDEERVQTIYEYIIGTIRYDKSLASSKLTDYLPDINRTMTGKKGICYDYASLFASMLRSIGIPTKLVMGTSQYVDVYHAWNEVYLNGKWVTVDTTVDAGWRASKSEFQMMKDASQYSAAKYY</sequence>
<accession>A0ABQ1W0A0</accession>
<evidence type="ECO:0000313" key="3">
    <source>
        <dbReference type="Proteomes" id="UP000608420"/>
    </source>
</evidence>
<comment type="caution">
    <text evidence="2">The sequence shown here is derived from an EMBL/GenBank/DDBJ whole genome shotgun (WGS) entry which is preliminary data.</text>
</comment>
<name>A0ABQ1W0A0_9BACL</name>
<dbReference type="Proteomes" id="UP000608420">
    <property type="component" value="Unassembled WGS sequence"/>
</dbReference>
<dbReference type="Gene3D" id="3.10.620.30">
    <property type="match status" value="1"/>
</dbReference>
<proteinExistence type="predicted"/>
<dbReference type="EMBL" id="BMIW01000023">
    <property type="protein sequence ID" value="GGG06642.1"/>
    <property type="molecule type" value="Genomic_DNA"/>
</dbReference>
<organism evidence="2 3">
    <name type="scientific">Paenibacillus aceti</name>
    <dbReference type="NCBI Taxonomy" id="1820010"/>
    <lineage>
        <taxon>Bacteria</taxon>
        <taxon>Bacillati</taxon>
        <taxon>Bacillota</taxon>
        <taxon>Bacilli</taxon>
        <taxon>Bacillales</taxon>
        <taxon>Paenibacillaceae</taxon>
        <taxon>Paenibacillus</taxon>
    </lineage>
</organism>
<dbReference type="InterPro" id="IPR038765">
    <property type="entry name" value="Papain-like_cys_pep_sf"/>
</dbReference>
<feature type="domain" description="Transglutaminase-like" evidence="1">
    <location>
        <begin position="184"/>
        <end position="242"/>
    </location>
</feature>
<evidence type="ECO:0000313" key="2">
    <source>
        <dbReference type="EMBL" id="GGG06642.1"/>
    </source>
</evidence>
<evidence type="ECO:0000259" key="1">
    <source>
        <dbReference type="SMART" id="SM00460"/>
    </source>
</evidence>
<dbReference type="SUPFAM" id="SSF54001">
    <property type="entry name" value="Cysteine proteinases"/>
    <property type="match status" value="1"/>
</dbReference>
<dbReference type="RefSeq" id="WP_120463988.1">
    <property type="nucleotide sequence ID" value="NZ_BMIW01000023.1"/>
</dbReference>